<dbReference type="PANTHER" id="PTHR43777">
    <property type="entry name" value="MOLYBDENUM COFACTOR CYTIDYLYLTRANSFERASE"/>
    <property type="match status" value="1"/>
</dbReference>
<proteinExistence type="predicted"/>
<dbReference type="EMBL" id="JAZGQK010000024">
    <property type="protein sequence ID" value="MEE6262022.1"/>
    <property type="molecule type" value="Genomic_DNA"/>
</dbReference>
<accession>A0ABU7RZX6</accession>
<dbReference type="InterPro" id="IPR029044">
    <property type="entry name" value="Nucleotide-diphossugar_trans"/>
</dbReference>
<organism evidence="2 3">
    <name type="scientific">Plantactinospora sonchi</name>
    <dbReference type="NCBI Taxonomy" id="1544735"/>
    <lineage>
        <taxon>Bacteria</taxon>
        <taxon>Bacillati</taxon>
        <taxon>Actinomycetota</taxon>
        <taxon>Actinomycetes</taxon>
        <taxon>Micromonosporales</taxon>
        <taxon>Micromonosporaceae</taxon>
        <taxon>Plantactinospora</taxon>
    </lineage>
</organism>
<evidence type="ECO:0000259" key="1">
    <source>
        <dbReference type="Pfam" id="PF12804"/>
    </source>
</evidence>
<sequence>MESAALTPPTRRSLRVAGLVLAAGAGRRYGGPKALVRLDGRLLVERVVRVARDGGCDPVVPVLGAAATTVRQQAELDDAVPVENPDWPTGMGSSLRAGLAALSGTDAVAAIVLLVDMPGVTAEAVRRLADLAGPTALAMAGYGDRRGHPVLLGRDHWTGVTASAVGDIGARAYLRERATQLRVVPCADVADDTDLDVPPAP</sequence>
<gene>
    <name evidence="2" type="ORF">V1633_26400</name>
</gene>
<comment type="caution">
    <text evidence="2">The sequence shown here is derived from an EMBL/GenBank/DDBJ whole genome shotgun (WGS) entry which is preliminary data.</text>
</comment>
<dbReference type="PANTHER" id="PTHR43777:SF1">
    <property type="entry name" value="MOLYBDENUM COFACTOR CYTIDYLYLTRANSFERASE"/>
    <property type="match status" value="1"/>
</dbReference>
<protein>
    <submittedName>
        <fullName evidence="2">Nucleotidyltransferase family protein</fullName>
    </submittedName>
</protein>
<evidence type="ECO:0000313" key="2">
    <source>
        <dbReference type="EMBL" id="MEE6262022.1"/>
    </source>
</evidence>
<dbReference type="RefSeq" id="WP_331217097.1">
    <property type="nucleotide sequence ID" value="NZ_JAZGQK010000024.1"/>
</dbReference>
<reference evidence="2 3" key="1">
    <citation type="submission" date="2024-01" db="EMBL/GenBank/DDBJ databases">
        <title>Genome insights into Plantactinospora sonchi sp. nov.</title>
        <authorList>
            <person name="Wang L."/>
        </authorList>
    </citation>
    <scope>NUCLEOTIDE SEQUENCE [LARGE SCALE GENOMIC DNA]</scope>
    <source>
        <strain evidence="2 3">NEAU-QY2</strain>
    </source>
</reference>
<dbReference type="SUPFAM" id="SSF53448">
    <property type="entry name" value="Nucleotide-diphospho-sugar transferases"/>
    <property type="match status" value="1"/>
</dbReference>
<dbReference type="Gene3D" id="3.90.550.10">
    <property type="entry name" value="Spore Coat Polysaccharide Biosynthesis Protein SpsA, Chain A"/>
    <property type="match status" value="1"/>
</dbReference>
<dbReference type="InterPro" id="IPR025877">
    <property type="entry name" value="MobA-like_NTP_Trfase"/>
</dbReference>
<dbReference type="Proteomes" id="UP001332243">
    <property type="component" value="Unassembled WGS sequence"/>
</dbReference>
<keyword evidence="3" id="KW-1185">Reference proteome</keyword>
<evidence type="ECO:0000313" key="3">
    <source>
        <dbReference type="Proteomes" id="UP001332243"/>
    </source>
</evidence>
<name>A0ABU7RZX6_9ACTN</name>
<feature type="domain" description="MobA-like NTP transferase" evidence="1">
    <location>
        <begin position="18"/>
        <end position="177"/>
    </location>
</feature>
<dbReference type="Pfam" id="PF12804">
    <property type="entry name" value="NTP_transf_3"/>
    <property type="match status" value="1"/>
</dbReference>
<dbReference type="CDD" id="cd04182">
    <property type="entry name" value="GT_2_like_f"/>
    <property type="match status" value="1"/>
</dbReference>